<dbReference type="EMBL" id="FZNR01000028">
    <property type="protein sequence ID" value="SNS91437.1"/>
    <property type="molecule type" value="Genomic_DNA"/>
</dbReference>
<sequence length="124" mass="13263">MPPSENLSCRVIDFEKADVVSLMIYPPPPPMLVVAGEKLFANTQVSLNPRHYVQKPEYWGIEVVGCTPAIGQPAIVPYVVELDLTGHVGTRGIEVIGANQTERIELAAAAEGTPPETAVDDSPA</sequence>
<name>A0A239ID12_9ACTN</name>
<reference evidence="1 2" key="1">
    <citation type="submission" date="2017-06" db="EMBL/GenBank/DDBJ databases">
        <authorList>
            <person name="Kim H.J."/>
            <person name="Triplett B.A."/>
        </authorList>
    </citation>
    <scope>NUCLEOTIDE SEQUENCE [LARGE SCALE GENOMIC DNA]</scope>
    <source>
        <strain evidence="1 2">DSM 43151</strain>
    </source>
</reference>
<gene>
    <name evidence="1" type="ORF">SAMN06264365_12856</name>
</gene>
<evidence type="ECO:0000313" key="2">
    <source>
        <dbReference type="Proteomes" id="UP000198415"/>
    </source>
</evidence>
<protein>
    <submittedName>
        <fullName evidence="1">Uncharacterized protein</fullName>
    </submittedName>
</protein>
<dbReference type="Proteomes" id="UP000198415">
    <property type="component" value="Unassembled WGS sequence"/>
</dbReference>
<evidence type="ECO:0000313" key="1">
    <source>
        <dbReference type="EMBL" id="SNS91437.1"/>
    </source>
</evidence>
<accession>A0A239ID12</accession>
<dbReference type="AlphaFoldDB" id="A0A239ID12"/>
<dbReference type="RefSeq" id="WP_179277480.1">
    <property type="nucleotide sequence ID" value="NZ_BOMU01000099.1"/>
</dbReference>
<keyword evidence="2" id="KW-1185">Reference proteome</keyword>
<proteinExistence type="predicted"/>
<organism evidence="1 2">
    <name type="scientific">Actinoplanes regularis</name>
    <dbReference type="NCBI Taxonomy" id="52697"/>
    <lineage>
        <taxon>Bacteria</taxon>
        <taxon>Bacillati</taxon>
        <taxon>Actinomycetota</taxon>
        <taxon>Actinomycetes</taxon>
        <taxon>Micromonosporales</taxon>
        <taxon>Micromonosporaceae</taxon>
        <taxon>Actinoplanes</taxon>
    </lineage>
</organism>